<comment type="caution">
    <text evidence="1">The sequence shown here is derived from an EMBL/GenBank/DDBJ whole genome shotgun (WGS) entry which is preliminary data.</text>
</comment>
<gene>
    <name evidence="1" type="ORF">JBS370_LOCUS42971</name>
</gene>
<evidence type="ECO:0000313" key="2">
    <source>
        <dbReference type="Proteomes" id="UP000663836"/>
    </source>
</evidence>
<sequence>MVPFIYVDNEAMLRPIRSLTQLNQLNNLLLCFRGVA</sequence>
<reference evidence="1" key="1">
    <citation type="submission" date="2021-02" db="EMBL/GenBank/DDBJ databases">
        <authorList>
            <person name="Nowell W R."/>
        </authorList>
    </citation>
    <scope>NUCLEOTIDE SEQUENCE</scope>
</reference>
<proteinExistence type="predicted"/>
<dbReference type="EMBL" id="CAJOBD010061643">
    <property type="protein sequence ID" value="CAF4384835.1"/>
    <property type="molecule type" value="Genomic_DNA"/>
</dbReference>
<feature type="non-terminal residue" evidence="1">
    <location>
        <position position="36"/>
    </location>
</feature>
<protein>
    <submittedName>
        <fullName evidence="1">Uncharacterized protein</fullName>
    </submittedName>
</protein>
<accession>A0A820N999</accession>
<evidence type="ECO:0000313" key="1">
    <source>
        <dbReference type="EMBL" id="CAF4384835.1"/>
    </source>
</evidence>
<organism evidence="1 2">
    <name type="scientific">Rotaria sordida</name>
    <dbReference type="NCBI Taxonomy" id="392033"/>
    <lineage>
        <taxon>Eukaryota</taxon>
        <taxon>Metazoa</taxon>
        <taxon>Spiralia</taxon>
        <taxon>Gnathifera</taxon>
        <taxon>Rotifera</taxon>
        <taxon>Eurotatoria</taxon>
        <taxon>Bdelloidea</taxon>
        <taxon>Philodinida</taxon>
        <taxon>Philodinidae</taxon>
        <taxon>Rotaria</taxon>
    </lineage>
</organism>
<dbReference type="AlphaFoldDB" id="A0A820N999"/>
<dbReference type="Proteomes" id="UP000663836">
    <property type="component" value="Unassembled WGS sequence"/>
</dbReference>
<name>A0A820N999_9BILA</name>